<keyword evidence="6" id="KW-0963">Cytoplasm</keyword>
<name>A0A5K1U8R6_ENTHI</name>
<comment type="caution">
    <text evidence="11">The sequence shown here is derived from an EMBL/GenBank/DDBJ whole genome shotgun (WGS) entry which is preliminary data.</text>
</comment>
<evidence type="ECO:0000313" key="12">
    <source>
        <dbReference type="Proteomes" id="UP000078387"/>
    </source>
</evidence>
<dbReference type="GO" id="GO:0003682">
    <property type="term" value="F:chromatin binding"/>
    <property type="evidence" value="ECO:0007669"/>
    <property type="project" value="TreeGrafter"/>
</dbReference>
<dbReference type="VEuPathDB" id="AmoebaDB:EHI5A_161260"/>
<evidence type="ECO:0000256" key="9">
    <source>
        <dbReference type="ARBA" id="ARBA00023067"/>
    </source>
</evidence>
<keyword evidence="10" id="KW-0131">Cell cycle</keyword>
<organism evidence="11 12">
    <name type="scientific">Entamoeba histolytica</name>
    <dbReference type="NCBI Taxonomy" id="5759"/>
    <lineage>
        <taxon>Eukaryota</taxon>
        <taxon>Amoebozoa</taxon>
        <taxon>Evosea</taxon>
        <taxon>Archamoebae</taxon>
        <taxon>Mastigamoebida</taxon>
        <taxon>Entamoebidae</taxon>
        <taxon>Entamoeba</taxon>
    </lineage>
</organism>
<dbReference type="PANTHER" id="PTHR13108:SF9">
    <property type="entry name" value="CONDENSIN COMPLEX SUBUNIT 2"/>
    <property type="match status" value="1"/>
</dbReference>
<evidence type="ECO:0000256" key="3">
    <source>
        <dbReference type="ARBA" id="ARBA00009471"/>
    </source>
</evidence>
<dbReference type="OMA" id="MECDAME"/>
<dbReference type="GO" id="GO:0000796">
    <property type="term" value="C:condensin complex"/>
    <property type="evidence" value="ECO:0007669"/>
    <property type="project" value="InterPro"/>
</dbReference>
<dbReference type="VEuPathDB" id="AmoebaDB:EHI7A_175410"/>
<dbReference type="PANTHER" id="PTHR13108">
    <property type="entry name" value="CONDENSIN COMPLEX SUBUNIT 2"/>
    <property type="match status" value="1"/>
</dbReference>
<evidence type="ECO:0000256" key="6">
    <source>
        <dbReference type="ARBA" id="ARBA00022490"/>
    </source>
</evidence>
<dbReference type="GO" id="GO:0005737">
    <property type="term" value="C:cytoplasm"/>
    <property type="evidence" value="ECO:0007669"/>
    <property type="project" value="UniProtKB-SubCell"/>
</dbReference>
<dbReference type="VEuPathDB" id="AmoebaDB:EHI7A_188650"/>
<keyword evidence="7" id="KW-0132">Cell division</keyword>
<dbReference type="VEuPathDB" id="AmoebaDB:KM1_293670"/>
<dbReference type="AlphaFoldDB" id="A0A5K1U8R6"/>
<dbReference type="InterPro" id="IPR022816">
    <property type="entry name" value="Condensin_barren_su2"/>
</dbReference>
<dbReference type="Pfam" id="PF05786">
    <property type="entry name" value="Cnd2"/>
    <property type="match status" value="1"/>
</dbReference>
<evidence type="ECO:0000256" key="10">
    <source>
        <dbReference type="ARBA" id="ARBA00023306"/>
    </source>
</evidence>
<sequence>MNKNNISELYAQCIQLCNTNKVNKKNAWDVPIIDLMQDIINENDDKSKFQRASTSIDASLLIYSYRVDDIYQAFANFAELITTNQLDKEVNVQSQQTEYKDKTLHIRKPKKLKLQTLEKYPANLINKSSRKSYQNDLLFKVYLQKYNTHFLSLIGDHASFLGDWNQSINITSYVQDDLTTEIPCCLNFDKIQQHHITSQHSQQLQQHQYDFTELDDLCGEDKQKPILGIPVTTPGYSYYNKLLFKEWYHNQKRHSNRHREKSKTREIDLTIIPNHITLPLLSSYTYSTFKKKEIPKFSLPTKILKWSVNWSVDSLGHWDDDIIENDSSYDEVEDTFIDNGMKSCVTEVTTCLSQSHSQWNIIQPPKQFNTNPLQCVEHQKTLDYPTLEQCVQSVILNSNTKTISFETIYNQTLLQLSSKLHPEATIHYVFVVTLILANKKQYHLLNPSINQLSVKIID</sequence>
<keyword evidence="5" id="KW-0158">Chromosome</keyword>
<reference evidence="11 12" key="1">
    <citation type="submission" date="2016-05" db="EMBL/GenBank/DDBJ databases">
        <title>First whole genome sequencing of Entamoeba histolytica HM1:IMSS-clone-6.</title>
        <authorList>
            <person name="Mukherjee Avik.K."/>
            <person name="Izumyama S."/>
            <person name="Nakada-Tsukui K."/>
            <person name="Nozaki T."/>
        </authorList>
    </citation>
    <scope>NUCLEOTIDE SEQUENCE [LARGE SCALE GENOMIC DNA]</scope>
    <source>
        <strain evidence="11 12">HM1:IMSS clone 6</strain>
    </source>
</reference>
<dbReference type="Proteomes" id="UP000078387">
    <property type="component" value="Unassembled WGS sequence"/>
</dbReference>
<dbReference type="VEuPathDB" id="AmoebaDB:EHI8A_244450"/>
<evidence type="ECO:0000313" key="11">
    <source>
        <dbReference type="EMBL" id="GAT94561.1"/>
    </source>
</evidence>
<comment type="subcellular location">
    <subcellularLocation>
        <location evidence="1">Chromosome</location>
    </subcellularLocation>
    <subcellularLocation>
        <location evidence="2">Cytoplasm</location>
    </subcellularLocation>
</comment>
<gene>
    <name evidence="11" type="ORF">CL6EHI_004910</name>
</gene>
<dbReference type="EMBL" id="BDEQ01000001">
    <property type="protein sequence ID" value="GAT94561.1"/>
    <property type="molecule type" value="Genomic_DNA"/>
</dbReference>
<proteinExistence type="inferred from homology"/>
<keyword evidence="9" id="KW-0226">DNA condensation</keyword>
<evidence type="ECO:0000256" key="8">
    <source>
        <dbReference type="ARBA" id="ARBA00022776"/>
    </source>
</evidence>
<keyword evidence="8" id="KW-0498">Mitosis</keyword>
<protein>
    <recommendedName>
        <fullName evidence="4">Condensin complex subunit 2</fullName>
    </recommendedName>
</protein>
<evidence type="ECO:0000256" key="7">
    <source>
        <dbReference type="ARBA" id="ARBA00022618"/>
    </source>
</evidence>
<evidence type="ECO:0000256" key="2">
    <source>
        <dbReference type="ARBA" id="ARBA00004496"/>
    </source>
</evidence>
<evidence type="ECO:0000256" key="5">
    <source>
        <dbReference type="ARBA" id="ARBA00022454"/>
    </source>
</evidence>
<dbReference type="VEuPathDB" id="AmoebaDB:EHI_004910"/>
<accession>A0A5K1U8R6</accession>
<dbReference type="GO" id="GO:0051301">
    <property type="term" value="P:cell division"/>
    <property type="evidence" value="ECO:0007669"/>
    <property type="project" value="UniProtKB-KW"/>
</dbReference>
<evidence type="ECO:0000256" key="4">
    <source>
        <dbReference type="ARBA" id="ARBA00016065"/>
    </source>
</evidence>
<evidence type="ECO:0000256" key="1">
    <source>
        <dbReference type="ARBA" id="ARBA00004286"/>
    </source>
</evidence>
<comment type="similarity">
    <text evidence="3">Belongs to the CND2 (condensin subunit 2) family.</text>
</comment>
<dbReference type="GO" id="GO:0007076">
    <property type="term" value="P:mitotic chromosome condensation"/>
    <property type="evidence" value="ECO:0007669"/>
    <property type="project" value="InterPro"/>
</dbReference>